<comment type="caution">
    <text evidence="2">The sequence shown here is derived from an EMBL/GenBank/DDBJ whole genome shotgun (WGS) entry which is preliminary data.</text>
</comment>
<dbReference type="InterPro" id="IPR002575">
    <property type="entry name" value="Aminoglycoside_PTrfase"/>
</dbReference>
<dbReference type="Proteomes" id="UP000095347">
    <property type="component" value="Unassembled WGS sequence"/>
</dbReference>
<proteinExistence type="predicted"/>
<feature type="domain" description="Aminoglycoside phosphotransferase" evidence="1">
    <location>
        <begin position="27"/>
        <end position="253"/>
    </location>
</feature>
<sequence>MDLNKDNRAQRMAAFLTAAGWGDANLAPMSADASFRRYIRLHLDDQSTLVMDAPPAHEDVRPFVLVDTHLRGLGFSAPDILSEDAENGFLLLEDFGDATFTNLLNSGADEDMLYALATDVLIALHALEIQVVTPEWLPPYNDKRLRDEAVLLLDWFMPAQGLDVSIDARSAFERIWLDLFAHVHVGPRTLVLRDFHVDNLMHLPDRPGVKACGLLDFQDALAGHPAYDLMSLLQDARRDIEPALQARMLERYTDALNIHGPARTEFERAYAILAAQRHAKVIGIFTRLDRRDAKPHYLNHIARLWRLLEQALTHPALNEMKAWMDAHIPAAKRHAPDAAS</sequence>
<dbReference type="Gene3D" id="3.90.1200.10">
    <property type="match status" value="1"/>
</dbReference>
<dbReference type="Pfam" id="PF01636">
    <property type="entry name" value="APH"/>
    <property type="match status" value="1"/>
</dbReference>
<evidence type="ECO:0000313" key="2">
    <source>
        <dbReference type="EMBL" id="OEJ69323.1"/>
    </source>
</evidence>
<keyword evidence="3" id="KW-1185">Reference proteome</keyword>
<organism evidence="2 3">
    <name type="scientific">Magnetovibrio blakemorei</name>
    <dbReference type="NCBI Taxonomy" id="28181"/>
    <lineage>
        <taxon>Bacteria</taxon>
        <taxon>Pseudomonadati</taxon>
        <taxon>Pseudomonadota</taxon>
        <taxon>Alphaproteobacteria</taxon>
        <taxon>Rhodospirillales</taxon>
        <taxon>Magnetovibrionaceae</taxon>
        <taxon>Magnetovibrio</taxon>
    </lineage>
</organism>
<dbReference type="InterPro" id="IPR011009">
    <property type="entry name" value="Kinase-like_dom_sf"/>
</dbReference>
<evidence type="ECO:0000259" key="1">
    <source>
        <dbReference type="Pfam" id="PF01636"/>
    </source>
</evidence>
<protein>
    <recommendedName>
        <fullName evidence="1">Aminoglycoside phosphotransferase domain-containing protein</fullName>
    </recommendedName>
</protein>
<gene>
    <name evidence="2" type="ORF">BEN30_04405</name>
</gene>
<evidence type="ECO:0000313" key="3">
    <source>
        <dbReference type="Proteomes" id="UP000095347"/>
    </source>
</evidence>
<accession>A0A1E5QCB6</accession>
<dbReference type="Gene3D" id="3.30.200.20">
    <property type="entry name" value="Phosphorylase Kinase, domain 1"/>
    <property type="match status" value="1"/>
</dbReference>
<reference evidence="3" key="1">
    <citation type="submission" date="2016-07" db="EMBL/GenBank/DDBJ databases">
        <authorList>
            <person name="Florea S."/>
            <person name="Webb J.S."/>
            <person name="Jaromczyk J."/>
            <person name="Schardl C.L."/>
        </authorList>
    </citation>
    <scope>NUCLEOTIDE SEQUENCE [LARGE SCALE GENOMIC DNA]</scope>
    <source>
        <strain evidence="3">MV-1</strain>
    </source>
</reference>
<dbReference type="STRING" id="28181.BEN30_04405"/>
<dbReference type="SUPFAM" id="SSF56112">
    <property type="entry name" value="Protein kinase-like (PK-like)"/>
    <property type="match status" value="1"/>
</dbReference>
<name>A0A1E5QCB6_9PROT</name>
<dbReference type="AlphaFoldDB" id="A0A1E5QCB6"/>
<dbReference type="EMBL" id="MCGG01000008">
    <property type="protein sequence ID" value="OEJ69323.1"/>
    <property type="molecule type" value="Genomic_DNA"/>
</dbReference>